<keyword evidence="3" id="KW-0238">DNA-binding</keyword>
<organism evidence="6 7">
    <name type="scientific">Planosporangium thailandense</name>
    <dbReference type="NCBI Taxonomy" id="765197"/>
    <lineage>
        <taxon>Bacteria</taxon>
        <taxon>Bacillati</taxon>
        <taxon>Actinomycetota</taxon>
        <taxon>Actinomycetes</taxon>
        <taxon>Micromonosporales</taxon>
        <taxon>Micromonosporaceae</taxon>
        <taxon>Planosporangium</taxon>
    </lineage>
</organism>
<dbReference type="EMBL" id="JAATVY010000007">
    <property type="protein sequence ID" value="NJC70724.1"/>
    <property type="molecule type" value="Genomic_DNA"/>
</dbReference>
<feature type="domain" description="HTH lacI-type" evidence="5">
    <location>
        <begin position="12"/>
        <end position="66"/>
    </location>
</feature>
<keyword evidence="4" id="KW-0804">Transcription</keyword>
<dbReference type="SUPFAM" id="SSF53822">
    <property type="entry name" value="Periplasmic binding protein-like I"/>
    <property type="match status" value="1"/>
</dbReference>
<comment type="caution">
    <text evidence="6">The sequence shown here is derived from an EMBL/GenBank/DDBJ whole genome shotgun (WGS) entry which is preliminary data.</text>
</comment>
<keyword evidence="2" id="KW-0805">Transcription regulation</keyword>
<dbReference type="Pfam" id="PF13377">
    <property type="entry name" value="Peripla_BP_3"/>
    <property type="match status" value="1"/>
</dbReference>
<gene>
    <name evidence="6" type="ORF">HC031_13510</name>
</gene>
<dbReference type="RefSeq" id="WP_167925611.1">
    <property type="nucleotide sequence ID" value="NZ_JAATVY010000007.1"/>
</dbReference>
<dbReference type="InterPro" id="IPR000843">
    <property type="entry name" value="HTH_LacI"/>
</dbReference>
<evidence type="ECO:0000256" key="2">
    <source>
        <dbReference type="ARBA" id="ARBA00023015"/>
    </source>
</evidence>
<keyword evidence="1" id="KW-0678">Repressor</keyword>
<dbReference type="PROSITE" id="PS00356">
    <property type="entry name" value="HTH_LACI_1"/>
    <property type="match status" value="1"/>
</dbReference>
<name>A0ABX0XXE9_9ACTN</name>
<dbReference type="SMART" id="SM00354">
    <property type="entry name" value="HTH_LACI"/>
    <property type="match status" value="1"/>
</dbReference>
<evidence type="ECO:0000256" key="4">
    <source>
        <dbReference type="ARBA" id="ARBA00023163"/>
    </source>
</evidence>
<sequence length="356" mass="36839">MSSSPRPGATRSTLAEVAAAAGVSVATAARALGSYGSVRPETADRVVEAARRLRYSRNGLARSMVTGRTHTLGAVVADIENPFFARAMRAFSDVAGQAGCQVLLSNTDEDVGSECAAVEVLQRRRVDGMLVAPASPVEVAHLHRVHRSGTPLVLLDRALPGLTADSVVIDNVLAGRLATEPLLAAGHRRIAMVTSADLDGPDDPRATPGLGRVVGYRQALRVAGVDVDDALVSTGDFRTASAEQRTHALLAGPHPPTALVTTDSSMTLGALRAVHARGLRIPDDVSLVGIDDADWLPVLDPPVSVVDQPAAQLGALAAGLLLRRLAEPGAPPVIRTLPVTLISRGSVGPPGLPGDH</sequence>
<dbReference type="PROSITE" id="PS50932">
    <property type="entry name" value="HTH_LACI_2"/>
    <property type="match status" value="1"/>
</dbReference>
<dbReference type="InterPro" id="IPR046335">
    <property type="entry name" value="LacI/GalR-like_sensor"/>
</dbReference>
<dbReference type="Gene3D" id="1.10.260.40">
    <property type="entry name" value="lambda repressor-like DNA-binding domains"/>
    <property type="match status" value="1"/>
</dbReference>
<dbReference type="CDD" id="cd06267">
    <property type="entry name" value="PBP1_LacI_sugar_binding-like"/>
    <property type="match status" value="1"/>
</dbReference>
<proteinExistence type="predicted"/>
<dbReference type="PANTHER" id="PTHR30146">
    <property type="entry name" value="LACI-RELATED TRANSCRIPTIONAL REPRESSOR"/>
    <property type="match status" value="1"/>
</dbReference>
<evidence type="ECO:0000256" key="1">
    <source>
        <dbReference type="ARBA" id="ARBA00022491"/>
    </source>
</evidence>
<evidence type="ECO:0000259" key="5">
    <source>
        <dbReference type="PROSITE" id="PS50932"/>
    </source>
</evidence>
<dbReference type="InterPro" id="IPR010982">
    <property type="entry name" value="Lambda_DNA-bd_dom_sf"/>
</dbReference>
<evidence type="ECO:0000256" key="3">
    <source>
        <dbReference type="ARBA" id="ARBA00023125"/>
    </source>
</evidence>
<dbReference type="PANTHER" id="PTHR30146:SF148">
    <property type="entry name" value="HTH-TYPE TRANSCRIPTIONAL REPRESSOR PURR-RELATED"/>
    <property type="match status" value="1"/>
</dbReference>
<keyword evidence="7" id="KW-1185">Reference proteome</keyword>
<dbReference type="Pfam" id="PF00356">
    <property type="entry name" value="LacI"/>
    <property type="match status" value="1"/>
</dbReference>
<protein>
    <submittedName>
        <fullName evidence="6">LacI family transcriptional regulator</fullName>
    </submittedName>
</protein>
<dbReference type="Gene3D" id="3.40.50.2300">
    <property type="match status" value="2"/>
</dbReference>
<evidence type="ECO:0000313" key="7">
    <source>
        <dbReference type="Proteomes" id="UP000722989"/>
    </source>
</evidence>
<dbReference type="SUPFAM" id="SSF47413">
    <property type="entry name" value="lambda repressor-like DNA-binding domains"/>
    <property type="match status" value="1"/>
</dbReference>
<accession>A0ABX0XXE9</accession>
<dbReference type="InterPro" id="IPR028082">
    <property type="entry name" value="Peripla_BP_I"/>
</dbReference>
<evidence type="ECO:0000313" key="6">
    <source>
        <dbReference type="EMBL" id="NJC70724.1"/>
    </source>
</evidence>
<dbReference type="Proteomes" id="UP000722989">
    <property type="component" value="Unassembled WGS sequence"/>
</dbReference>
<reference evidence="6 7" key="1">
    <citation type="submission" date="2020-03" db="EMBL/GenBank/DDBJ databases">
        <title>WGS of the type strain of Planosporangium spp.</title>
        <authorList>
            <person name="Thawai C."/>
        </authorList>
    </citation>
    <scope>NUCLEOTIDE SEQUENCE [LARGE SCALE GENOMIC DNA]</scope>
    <source>
        <strain evidence="6 7">TBRC 5610</strain>
    </source>
</reference>